<proteinExistence type="predicted"/>
<feature type="domain" description="HTH merR-type" evidence="1">
    <location>
        <begin position="8"/>
        <end position="55"/>
    </location>
</feature>
<dbReference type="NCBIfam" id="TIGR01764">
    <property type="entry name" value="excise"/>
    <property type="match status" value="1"/>
</dbReference>
<evidence type="ECO:0000313" key="2">
    <source>
        <dbReference type="EMBL" id="GAA2421492.1"/>
    </source>
</evidence>
<keyword evidence="3" id="KW-1185">Reference proteome</keyword>
<dbReference type="CDD" id="cd04762">
    <property type="entry name" value="HTH_MerR-trunc"/>
    <property type="match status" value="1"/>
</dbReference>
<dbReference type="EMBL" id="BAAARW010000012">
    <property type="protein sequence ID" value="GAA2421492.1"/>
    <property type="molecule type" value="Genomic_DNA"/>
</dbReference>
<dbReference type="SUPFAM" id="SSF46955">
    <property type="entry name" value="Putative DNA-binding domain"/>
    <property type="match status" value="1"/>
</dbReference>
<dbReference type="Pfam" id="PF12728">
    <property type="entry name" value="HTH_17"/>
    <property type="match status" value="1"/>
</dbReference>
<accession>A0ABP5W746</accession>
<dbReference type="RefSeq" id="WP_344590152.1">
    <property type="nucleotide sequence ID" value="NZ_BAAARW010000012.1"/>
</dbReference>
<protein>
    <recommendedName>
        <fullName evidence="1">HTH merR-type domain-containing protein</fullName>
    </recommendedName>
</protein>
<dbReference type="InterPro" id="IPR009061">
    <property type="entry name" value="DNA-bd_dom_put_sf"/>
</dbReference>
<dbReference type="InterPro" id="IPR041657">
    <property type="entry name" value="HTH_17"/>
</dbReference>
<evidence type="ECO:0000259" key="1">
    <source>
        <dbReference type="PROSITE" id="PS50937"/>
    </source>
</evidence>
<dbReference type="Proteomes" id="UP001501231">
    <property type="component" value="Unassembled WGS sequence"/>
</dbReference>
<dbReference type="InterPro" id="IPR010093">
    <property type="entry name" value="SinI_DNA-bd"/>
</dbReference>
<sequence>MIDGPPEVLKTGEVARMLGVSPSTVQSWAYRGLLDYTRTPGGQLRFYRHQIEAILDGTGSGD</sequence>
<comment type="caution">
    <text evidence="2">The sequence shown here is derived from an EMBL/GenBank/DDBJ whole genome shotgun (WGS) entry which is preliminary data.</text>
</comment>
<gene>
    <name evidence="2" type="ORF">GCM10010191_36240</name>
</gene>
<evidence type="ECO:0000313" key="3">
    <source>
        <dbReference type="Proteomes" id="UP001501231"/>
    </source>
</evidence>
<reference evidence="3" key="1">
    <citation type="journal article" date="2019" name="Int. J. Syst. Evol. Microbiol.">
        <title>The Global Catalogue of Microorganisms (GCM) 10K type strain sequencing project: providing services to taxonomists for standard genome sequencing and annotation.</title>
        <authorList>
            <consortium name="The Broad Institute Genomics Platform"/>
            <consortium name="The Broad Institute Genome Sequencing Center for Infectious Disease"/>
            <person name="Wu L."/>
            <person name="Ma J."/>
        </authorList>
    </citation>
    <scope>NUCLEOTIDE SEQUENCE [LARGE SCALE GENOMIC DNA]</scope>
    <source>
        <strain evidence="3">JCM 3325</strain>
    </source>
</reference>
<organism evidence="2 3">
    <name type="scientific">Actinomadura vinacea</name>
    <dbReference type="NCBI Taxonomy" id="115336"/>
    <lineage>
        <taxon>Bacteria</taxon>
        <taxon>Bacillati</taxon>
        <taxon>Actinomycetota</taxon>
        <taxon>Actinomycetes</taxon>
        <taxon>Streptosporangiales</taxon>
        <taxon>Thermomonosporaceae</taxon>
        <taxon>Actinomadura</taxon>
    </lineage>
</organism>
<dbReference type="InterPro" id="IPR000551">
    <property type="entry name" value="MerR-type_HTH_dom"/>
</dbReference>
<dbReference type="PROSITE" id="PS50937">
    <property type="entry name" value="HTH_MERR_2"/>
    <property type="match status" value="1"/>
</dbReference>
<dbReference type="Gene3D" id="1.10.1660.10">
    <property type="match status" value="1"/>
</dbReference>
<name>A0ABP5W746_9ACTN</name>